<dbReference type="OMA" id="IVNFHCR"/>
<gene>
    <name evidence="11" type="ORF">ZOSMA_24G00540</name>
</gene>
<evidence type="ECO:0000256" key="6">
    <source>
        <dbReference type="ARBA" id="ARBA00022692"/>
    </source>
</evidence>
<dbReference type="InterPro" id="IPR050291">
    <property type="entry name" value="CDF_Transporter"/>
</dbReference>
<dbReference type="GO" id="GO:0008324">
    <property type="term" value="F:monoatomic cation transmembrane transporter activity"/>
    <property type="evidence" value="ECO:0000318"/>
    <property type="project" value="GO_Central"/>
</dbReference>
<proteinExistence type="inferred from homology"/>
<evidence type="ECO:0000256" key="8">
    <source>
        <dbReference type="ARBA" id="ARBA00023136"/>
    </source>
</evidence>
<dbReference type="InterPro" id="IPR036837">
    <property type="entry name" value="Cation_efflux_CTD_sf"/>
</dbReference>
<reference evidence="12" key="1">
    <citation type="journal article" date="2016" name="Nature">
        <title>The genome of the seagrass Zostera marina reveals angiosperm adaptation to the sea.</title>
        <authorList>
            <person name="Olsen J.L."/>
            <person name="Rouze P."/>
            <person name="Verhelst B."/>
            <person name="Lin Y.-C."/>
            <person name="Bayer T."/>
            <person name="Collen J."/>
            <person name="Dattolo E."/>
            <person name="De Paoli E."/>
            <person name="Dittami S."/>
            <person name="Maumus F."/>
            <person name="Michel G."/>
            <person name="Kersting A."/>
            <person name="Lauritano C."/>
            <person name="Lohaus R."/>
            <person name="Toepel M."/>
            <person name="Tonon T."/>
            <person name="Vanneste K."/>
            <person name="Amirebrahimi M."/>
            <person name="Brakel J."/>
            <person name="Bostroem C."/>
            <person name="Chovatia M."/>
            <person name="Grimwood J."/>
            <person name="Jenkins J.W."/>
            <person name="Jueterbock A."/>
            <person name="Mraz A."/>
            <person name="Stam W.T."/>
            <person name="Tice H."/>
            <person name="Bornberg-Bauer E."/>
            <person name="Green P.J."/>
            <person name="Pearson G.A."/>
            <person name="Procaccini G."/>
            <person name="Duarte C.M."/>
            <person name="Schmutz J."/>
            <person name="Reusch T.B.H."/>
            <person name="Van de Peer Y."/>
        </authorList>
    </citation>
    <scope>NUCLEOTIDE SEQUENCE [LARGE SCALE GENOMIC DNA]</scope>
    <source>
        <strain evidence="12">cv. Finnish</strain>
    </source>
</reference>
<dbReference type="FunFam" id="1.20.1510.10:FF:000023">
    <property type="entry name" value="Metal tolerance protein C1"/>
    <property type="match status" value="1"/>
</dbReference>
<dbReference type="SUPFAM" id="SSF160240">
    <property type="entry name" value="Cation efflux protein cytoplasmic domain-like"/>
    <property type="match status" value="1"/>
</dbReference>
<feature type="domain" description="Cation efflux protein transmembrane" evidence="9">
    <location>
        <begin position="70"/>
        <end position="286"/>
    </location>
</feature>
<dbReference type="InterPro" id="IPR058533">
    <property type="entry name" value="Cation_efflux_TM"/>
</dbReference>
<evidence type="ECO:0000256" key="1">
    <source>
        <dbReference type="ARBA" id="ARBA00003168"/>
    </source>
</evidence>
<protein>
    <submittedName>
        <fullName evidence="11">Metal tolerance protein C1</fullName>
    </submittedName>
</protein>
<evidence type="ECO:0000256" key="3">
    <source>
        <dbReference type="ARBA" id="ARBA00008873"/>
    </source>
</evidence>
<keyword evidence="7" id="KW-1133">Transmembrane helix</keyword>
<evidence type="ECO:0000256" key="7">
    <source>
        <dbReference type="ARBA" id="ARBA00022989"/>
    </source>
</evidence>
<dbReference type="STRING" id="29655.A0A0K9PG28"/>
<dbReference type="Pfam" id="PF01545">
    <property type="entry name" value="Cation_efflux"/>
    <property type="match status" value="1"/>
</dbReference>
<comment type="caution">
    <text evidence="11">The sequence shown here is derived from an EMBL/GenBank/DDBJ whole genome shotgun (WGS) entry which is preliminary data.</text>
</comment>
<dbReference type="PANTHER" id="PTHR43840:SF15">
    <property type="entry name" value="MITOCHONDRIAL METAL TRANSPORTER 1-RELATED"/>
    <property type="match status" value="1"/>
</dbReference>
<evidence type="ECO:0000259" key="9">
    <source>
        <dbReference type="Pfam" id="PF01545"/>
    </source>
</evidence>
<accession>A0A0K9PG28</accession>
<dbReference type="GO" id="GO:0005774">
    <property type="term" value="C:vacuolar membrane"/>
    <property type="evidence" value="ECO:0007669"/>
    <property type="project" value="UniProtKB-SubCell"/>
</dbReference>
<evidence type="ECO:0000256" key="2">
    <source>
        <dbReference type="ARBA" id="ARBA00004128"/>
    </source>
</evidence>
<dbReference type="PANTHER" id="PTHR43840">
    <property type="entry name" value="MITOCHONDRIAL METAL TRANSPORTER 1-RELATED"/>
    <property type="match status" value="1"/>
</dbReference>
<comment type="subcellular location">
    <subcellularLocation>
        <location evidence="2">Vacuole membrane</location>
        <topology evidence="2">Multi-pass membrane protein</topology>
    </subcellularLocation>
</comment>
<evidence type="ECO:0000313" key="12">
    <source>
        <dbReference type="Proteomes" id="UP000036987"/>
    </source>
</evidence>
<keyword evidence="6" id="KW-0812">Transmembrane</keyword>
<sequence length="507" mass="55638">MKFRFSNLTVAYRTARSLSRTARSHYFGRHIVHPIFVTEDRSCLKTSRRWHGGHSHHHGGRDENDGIFKLGLAADVGLAVGKALTGYASGSTAIIADAAHSISDIVLSGVALLSYRAARAPKDKEHPYGHGKFETLGALGISCMLLATAGGIAWHALGILHSVLISNPDIIDHSLLDNHNHGGHNHAIDLDHPVLALNMTITSIAVKEGLYWITKRAGDKEGGGLLMKANAWHHRADAVSSVVALVGVGGAILGVRFLDPLAGLVVSGMIFKAGIKSGYESVMELVDAGVPFSTLAPIKRTIIEVEGVMGSHRLRGRKAGSSIYLDVHVEVDPFLSVSMAHNIGENVRHQIHKCHRNIAEVFIHIDPSFEYFETTLDKRKETSNFILNENSSYSKEENQKTLVSNILSSQFSKKISVEHITRHLLQGKVFLQIQVSMPSNMLIIDATTIAKEAEKEILKADSSINQVSIQLRLGEQTPQFNNHLNKKNNHNTELYMLQNFTNPQQSE</sequence>
<keyword evidence="4" id="KW-0813">Transport</keyword>
<dbReference type="AlphaFoldDB" id="A0A0K9PG28"/>
<evidence type="ECO:0000256" key="4">
    <source>
        <dbReference type="ARBA" id="ARBA00022448"/>
    </source>
</evidence>
<dbReference type="Proteomes" id="UP000036987">
    <property type="component" value="Unassembled WGS sequence"/>
</dbReference>
<dbReference type="SUPFAM" id="SSF161111">
    <property type="entry name" value="Cation efflux protein transmembrane domain-like"/>
    <property type="match status" value="1"/>
</dbReference>
<dbReference type="FunFam" id="3.30.70.1350:FF:000008">
    <property type="entry name" value="Metal tolerance protein C1"/>
    <property type="match status" value="1"/>
</dbReference>
<comment type="similarity">
    <text evidence="3">Belongs to the cation diffusion facilitator (CDF) transporter (TC 2.A.4) family. SLC30A subfamily.</text>
</comment>
<dbReference type="GO" id="GO:0016020">
    <property type="term" value="C:membrane"/>
    <property type="evidence" value="ECO:0000318"/>
    <property type="project" value="GO_Central"/>
</dbReference>
<dbReference type="Gene3D" id="1.20.1510.10">
    <property type="entry name" value="Cation efflux protein transmembrane domain"/>
    <property type="match status" value="1"/>
</dbReference>
<dbReference type="InterPro" id="IPR027470">
    <property type="entry name" value="Cation_efflux_CTD"/>
</dbReference>
<comment type="function">
    <text evidence="1">Involved in sequestration of excess metal in the cytoplasm into vacuoles to maintain metal homeostasis.</text>
</comment>
<keyword evidence="8" id="KW-0472">Membrane</keyword>
<keyword evidence="12" id="KW-1185">Reference proteome</keyword>
<evidence type="ECO:0000259" key="10">
    <source>
        <dbReference type="Pfam" id="PF16916"/>
    </source>
</evidence>
<dbReference type="NCBIfam" id="TIGR01297">
    <property type="entry name" value="CDF"/>
    <property type="match status" value="1"/>
</dbReference>
<dbReference type="InterPro" id="IPR027469">
    <property type="entry name" value="Cation_efflux_TMD_sf"/>
</dbReference>
<dbReference type="OrthoDB" id="435980at2759"/>
<dbReference type="Pfam" id="PF16916">
    <property type="entry name" value="ZT_dimer"/>
    <property type="match status" value="1"/>
</dbReference>
<name>A0A0K9PG28_ZOSMR</name>
<evidence type="ECO:0000256" key="5">
    <source>
        <dbReference type="ARBA" id="ARBA00022554"/>
    </source>
</evidence>
<feature type="domain" description="Cation efflux protein cytoplasmic" evidence="10">
    <location>
        <begin position="294"/>
        <end position="367"/>
    </location>
</feature>
<dbReference type="EMBL" id="LFYR01000864">
    <property type="protein sequence ID" value="KMZ68033.1"/>
    <property type="molecule type" value="Genomic_DNA"/>
</dbReference>
<keyword evidence="5" id="KW-0926">Vacuole</keyword>
<organism evidence="11 12">
    <name type="scientific">Zostera marina</name>
    <name type="common">Eelgrass</name>
    <dbReference type="NCBI Taxonomy" id="29655"/>
    <lineage>
        <taxon>Eukaryota</taxon>
        <taxon>Viridiplantae</taxon>
        <taxon>Streptophyta</taxon>
        <taxon>Embryophyta</taxon>
        <taxon>Tracheophyta</taxon>
        <taxon>Spermatophyta</taxon>
        <taxon>Magnoliopsida</taxon>
        <taxon>Liliopsida</taxon>
        <taxon>Zosteraceae</taxon>
        <taxon>Zostera</taxon>
    </lineage>
</organism>
<dbReference type="InterPro" id="IPR002524">
    <property type="entry name" value="Cation_efflux"/>
</dbReference>
<evidence type="ECO:0000313" key="11">
    <source>
        <dbReference type="EMBL" id="KMZ68033.1"/>
    </source>
</evidence>
<dbReference type="Gene3D" id="3.30.70.1350">
    <property type="entry name" value="Cation efflux protein, cytoplasmic domain"/>
    <property type="match status" value="2"/>
</dbReference>